<organism evidence="1">
    <name type="scientific">bioreactor metagenome</name>
    <dbReference type="NCBI Taxonomy" id="1076179"/>
    <lineage>
        <taxon>unclassified sequences</taxon>
        <taxon>metagenomes</taxon>
        <taxon>ecological metagenomes</taxon>
    </lineage>
</organism>
<accession>A0A645I924</accession>
<gene>
    <name evidence="1" type="ORF">SDC9_195425</name>
</gene>
<comment type="caution">
    <text evidence="1">The sequence shown here is derived from an EMBL/GenBank/DDBJ whole genome shotgun (WGS) entry which is preliminary data.</text>
</comment>
<protein>
    <submittedName>
        <fullName evidence="1">Uncharacterized protein</fullName>
    </submittedName>
</protein>
<sequence>MQIASRPFPATVECKGKIGDHAVGIEDRDNLIIRDILVDVVNTPVDFVLNGFLK</sequence>
<evidence type="ECO:0000313" key="1">
    <source>
        <dbReference type="EMBL" id="MPN47821.1"/>
    </source>
</evidence>
<name>A0A645I924_9ZZZZ</name>
<dbReference type="AlphaFoldDB" id="A0A645I924"/>
<dbReference type="EMBL" id="VSSQ01109608">
    <property type="protein sequence ID" value="MPN47821.1"/>
    <property type="molecule type" value="Genomic_DNA"/>
</dbReference>
<reference evidence="1" key="1">
    <citation type="submission" date="2019-08" db="EMBL/GenBank/DDBJ databases">
        <authorList>
            <person name="Kucharzyk K."/>
            <person name="Murdoch R.W."/>
            <person name="Higgins S."/>
            <person name="Loffler F."/>
        </authorList>
    </citation>
    <scope>NUCLEOTIDE SEQUENCE</scope>
</reference>
<proteinExistence type="predicted"/>